<dbReference type="InterPro" id="IPR006311">
    <property type="entry name" value="TAT_signal"/>
</dbReference>
<dbReference type="RefSeq" id="WP_003517827.1">
    <property type="nucleotide sequence ID" value="NZ_CP123839.1"/>
</dbReference>
<feature type="domain" description="Solute-binding protein family 3/N-terminal" evidence="7">
    <location>
        <begin position="46"/>
        <end position="253"/>
    </location>
</feature>
<dbReference type="SUPFAM" id="SSF53850">
    <property type="entry name" value="Periplasmic binding protein-like II"/>
    <property type="match status" value="1"/>
</dbReference>
<evidence type="ECO:0000256" key="2">
    <source>
        <dbReference type="ARBA" id="ARBA00010742"/>
    </source>
</evidence>
<gene>
    <name evidence="8" type="ORF">G6M46_29775</name>
</gene>
<dbReference type="Gene3D" id="3.40.190.10">
    <property type="entry name" value="Periplasmic binding protein-like II"/>
    <property type="match status" value="2"/>
</dbReference>
<proteinExistence type="inferred from homology"/>
<evidence type="ECO:0000256" key="1">
    <source>
        <dbReference type="ARBA" id="ARBA00004418"/>
    </source>
</evidence>
<dbReference type="InterPro" id="IPR015168">
    <property type="entry name" value="SsuA/THI5"/>
</dbReference>
<evidence type="ECO:0000259" key="7">
    <source>
        <dbReference type="SMART" id="SM00062"/>
    </source>
</evidence>
<keyword evidence="4" id="KW-0732">Signal</keyword>
<evidence type="ECO:0000256" key="4">
    <source>
        <dbReference type="ARBA" id="ARBA00022729"/>
    </source>
</evidence>
<dbReference type="Pfam" id="PF09084">
    <property type="entry name" value="NMT1"/>
    <property type="match status" value="1"/>
</dbReference>
<name>A0A1B9TBR1_AGRTU</name>
<evidence type="ECO:0000313" key="9">
    <source>
        <dbReference type="Proteomes" id="UP000702952"/>
    </source>
</evidence>
<keyword evidence="3" id="KW-0813">Transport</keyword>
<dbReference type="Proteomes" id="UP000702952">
    <property type="component" value="Unassembled WGS sequence"/>
</dbReference>
<dbReference type="GO" id="GO:0016020">
    <property type="term" value="C:membrane"/>
    <property type="evidence" value="ECO:0007669"/>
    <property type="project" value="InterPro"/>
</dbReference>
<dbReference type="InterPro" id="IPR010067">
    <property type="entry name" value="ABC_SsuA_sub-bd"/>
</dbReference>
<dbReference type="GO" id="GO:0042626">
    <property type="term" value="F:ATPase-coupled transmembrane transporter activity"/>
    <property type="evidence" value="ECO:0007669"/>
    <property type="project" value="InterPro"/>
</dbReference>
<evidence type="ECO:0000256" key="6">
    <source>
        <dbReference type="ARBA" id="ARBA00070228"/>
    </source>
</evidence>
<dbReference type="SMART" id="SM00062">
    <property type="entry name" value="PBPb"/>
    <property type="match status" value="1"/>
</dbReference>
<dbReference type="NCBIfam" id="TIGR01728">
    <property type="entry name" value="SsuA_fam"/>
    <property type="match status" value="1"/>
</dbReference>
<dbReference type="PROSITE" id="PS51318">
    <property type="entry name" value="TAT"/>
    <property type="match status" value="1"/>
</dbReference>
<dbReference type="FunFam" id="3.40.190.10:FF:000050">
    <property type="entry name" value="Sulfonate ABC transporter substrate-binding protein"/>
    <property type="match status" value="1"/>
</dbReference>
<evidence type="ECO:0000313" key="8">
    <source>
        <dbReference type="EMBL" id="NTC32336.1"/>
    </source>
</evidence>
<accession>A0A1B9TBR1</accession>
<sequence>MKAKHSRRQILKLSIAGALAAPFATGSALAQSSQEFPAELKLDWGFYSSHTLLIKNKGWLEEAFKDVGTKITWVQSRGSNNSLEFLKVGSTDFAGSAALSAFLARANGVPLKVIYVASWGGSSIIQVRPDSPVKTVADLKGKTIAVTKGTAPYFTLLRALAQNKLSIDDLKVVNLQHPEGFNALQQGQVDAWVGIDPHTSQAELAGDRAIFDERSWRDGSVFSVSEEFLAKYPKAVERLLGVWVETQRWIRENNGEFIDFVTKVTGNDPQITKLTIEKRDWKDPVPGEELLNSIRIVTPLLGDDVLRPGVNVDSVLSSLIDPAPAKKALGA</sequence>
<comment type="similarity">
    <text evidence="2">Belongs to the bacterial solute-binding protein SsuA/TauA family.</text>
</comment>
<dbReference type="AlphaFoldDB" id="A0A1B9TBR1"/>
<comment type="subcellular location">
    <subcellularLocation>
        <location evidence="1">Periplasm</location>
    </subcellularLocation>
</comment>
<dbReference type="GO" id="GO:0042597">
    <property type="term" value="C:periplasmic space"/>
    <property type="evidence" value="ECO:0007669"/>
    <property type="project" value="UniProtKB-SubCell"/>
</dbReference>
<reference evidence="8" key="1">
    <citation type="journal article" date="2020" name="Science">
        <title>Unexpected conservation and global transmission of agrobacterial virulence plasmids.</title>
        <authorList>
            <person name="Weisberg A.J."/>
            <person name="Davis E.W. 2nd"/>
            <person name="Tabima J."/>
            <person name="Belcher M.S."/>
            <person name="Miller M."/>
            <person name="Kuo C.H."/>
            <person name="Loper J.E."/>
            <person name="Grunwald N.J."/>
            <person name="Putnam M.L."/>
            <person name="Chang J.H."/>
        </authorList>
    </citation>
    <scope>NUCLEOTIDE SEQUENCE</scope>
    <source>
        <strain evidence="8">17-1853-1a</strain>
    </source>
</reference>
<dbReference type="PANTHER" id="PTHR30024">
    <property type="entry name" value="ALIPHATIC SULFONATES-BINDING PROTEIN-RELATED"/>
    <property type="match status" value="1"/>
</dbReference>
<evidence type="ECO:0000256" key="3">
    <source>
        <dbReference type="ARBA" id="ARBA00022448"/>
    </source>
</evidence>
<evidence type="ECO:0000256" key="5">
    <source>
        <dbReference type="ARBA" id="ARBA00055538"/>
    </source>
</evidence>
<comment type="function">
    <text evidence="5">Part of a binding-protein-dependent transport system for aliphatic sulfonates. Putative binding protein.</text>
</comment>
<protein>
    <recommendedName>
        <fullName evidence="6">Putative aliphatic sulfonates-binding protein</fullName>
    </recommendedName>
</protein>
<organism evidence="8 9">
    <name type="scientific">Agrobacterium tumefaciens</name>
    <dbReference type="NCBI Taxonomy" id="358"/>
    <lineage>
        <taxon>Bacteria</taxon>
        <taxon>Pseudomonadati</taxon>
        <taxon>Pseudomonadota</taxon>
        <taxon>Alphaproteobacteria</taxon>
        <taxon>Hyphomicrobiales</taxon>
        <taxon>Rhizobiaceae</taxon>
        <taxon>Rhizobium/Agrobacterium group</taxon>
        <taxon>Agrobacterium</taxon>
        <taxon>Agrobacterium tumefaciens complex</taxon>
    </lineage>
</organism>
<comment type="caution">
    <text evidence="8">The sequence shown here is derived from an EMBL/GenBank/DDBJ whole genome shotgun (WGS) entry which is preliminary data.</text>
</comment>
<dbReference type="InterPro" id="IPR001638">
    <property type="entry name" value="Solute-binding_3/MltF_N"/>
</dbReference>
<dbReference type="PANTHER" id="PTHR30024:SF21">
    <property type="entry name" value="ABC TRANSPORTER SUBSTRATE-BINDING PROTEIN"/>
    <property type="match status" value="1"/>
</dbReference>
<dbReference type="EMBL" id="JAAMAY010000046">
    <property type="protein sequence ID" value="NTC32336.1"/>
    <property type="molecule type" value="Genomic_DNA"/>
</dbReference>